<evidence type="ECO:0000313" key="2">
    <source>
        <dbReference type="Proteomes" id="UP000632774"/>
    </source>
</evidence>
<comment type="caution">
    <text evidence="1">The sequence shown here is derived from an EMBL/GenBank/DDBJ whole genome shotgun (WGS) entry which is preliminary data.</text>
</comment>
<dbReference type="EMBL" id="JADFFM010000001">
    <property type="protein sequence ID" value="MBE9665192.1"/>
    <property type="molecule type" value="Genomic_DNA"/>
</dbReference>
<dbReference type="RefSeq" id="WP_194104599.1">
    <property type="nucleotide sequence ID" value="NZ_JADFFM010000001.1"/>
</dbReference>
<dbReference type="Proteomes" id="UP000632774">
    <property type="component" value="Unassembled WGS sequence"/>
</dbReference>
<proteinExistence type="predicted"/>
<organism evidence="1 2">
    <name type="scientific">Mucilaginibacter boryungensis</name>
    <dbReference type="NCBI Taxonomy" id="768480"/>
    <lineage>
        <taxon>Bacteria</taxon>
        <taxon>Pseudomonadati</taxon>
        <taxon>Bacteroidota</taxon>
        <taxon>Sphingobacteriia</taxon>
        <taxon>Sphingobacteriales</taxon>
        <taxon>Sphingobacteriaceae</taxon>
        <taxon>Mucilaginibacter</taxon>
    </lineage>
</organism>
<name>A0ABR9XCR4_9SPHI</name>
<dbReference type="PROSITE" id="PS51257">
    <property type="entry name" value="PROKAR_LIPOPROTEIN"/>
    <property type="match status" value="1"/>
</dbReference>
<accession>A0ABR9XCR4</accession>
<keyword evidence="2" id="KW-1185">Reference proteome</keyword>
<sequence length="253" mass="29571">MNLKAKVKLIIIALVTFTACKNPHKITGIAFKADMQFVNAESNKLFTITDSLTICYCNNYTVYKLPYVTTTMKAKTNKNGDYALQQTSENSIKYNFVIHSSDNRYAYWFDSLSSERPRRINFDSLLNFRAYGNFPFFQKAKDTLLKTEFNSSANILIKKYIPKIRVDDSYPDTMYYYFKSGFKGVKYSFSKDLDIYPQFKLFKVEFITNKVPKGNKGMDIPKRKFLFEVKETKIDTTSLIKLVEKFETMEKKL</sequence>
<protein>
    <submittedName>
        <fullName evidence="1">Uncharacterized protein</fullName>
    </submittedName>
</protein>
<reference evidence="1 2" key="1">
    <citation type="submission" date="2020-10" db="EMBL/GenBank/DDBJ databases">
        <title>Mucilaginibacter mali sp. nov., isolated from rhizosphere soil of apple orchard.</title>
        <authorList>
            <person name="Lee J.-S."/>
            <person name="Kim H.S."/>
            <person name="Kim J.-S."/>
        </authorList>
    </citation>
    <scope>NUCLEOTIDE SEQUENCE [LARGE SCALE GENOMIC DNA]</scope>
    <source>
        <strain evidence="1 2">KCTC 23157</strain>
    </source>
</reference>
<gene>
    <name evidence="1" type="ORF">IRJ18_02380</name>
</gene>
<evidence type="ECO:0000313" key="1">
    <source>
        <dbReference type="EMBL" id="MBE9665192.1"/>
    </source>
</evidence>